<feature type="transmembrane region" description="Helical" evidence="6">
    <location>
        <begin position="599"/>
        <end position="625"/>
    </location>
</feature>
<evidence type="ECO:0000256" key="1">
    <source>
        <dbReference type="ARBA" id="ARBA00004651"/>
    </source>
</evidence>
<feature type="transmembrane region" description="Helical" evidence="6">
    <location>
        <begin position="637"/>
        <end position="657"/>
    </location>
</feature>
<dbReference type="InterPro" id="IPR003838">
    <property type="entry name" value="ABC3_permease_C"/>
</dbReference>
<evidence type="ECO:0000256" key="6">
    <source>
        <dbReference type="PIRNR" id="PIRNR018968"/>
    </source>
</evidence>
<dbReference type="PANTHER" id="PTHR46795">
    <property type="entry name" value="ABC TRANSPORTER PERMEASE-RELATED-RELATED"/>
    <property type="match status" value="1"/>
</dbReference>
<keyword evidence="4 6" id="KW-1133">Transmembrane helix</keyword>
<comment type="subcellular location">
    <subcellularLocation>
        <location evidence="1 6">Cell membrane</location>
        <topology evidence="1 6">Multi-pass membrane protein</topology>
    </subcellularLocation>
</comment>
<proteinExistence type="inferred from homology"/>
<evidence type="ECO:0000256" key="2">
    <source>
        <dbReference type="ARBA" id="ARBA00022475"/>
    </source>
</evidence>
<reference evidence="8 9" key="1">
    <citation type="submission" date="2010-12" db="EMBL/GenBank/DDBJ databases">
        <title>The Genome Sequence of Coprobacillus sp. strain 29_1.</title>
        <authorList>
            <consortium name="The Broad Institute Genome Sequencing Platform"/>
            <person name="Earl A."/>
            <person name="Ward D."/>
            <person name="Feldgarden M."/>
            <person name="Gevers D."/>
            <person name="Daigneault M."/>
            <person name="Sibley C.D."/>
            <person name="White A."/>
            <person name="Strauss J."/>
            <person name="Allen-Vercoe E."/>
            <person name="Young S.K."/>
            <person name="Zeng Q."/>
            <person name="Gargeya S."/>
            <person name="Fitzgerald M."/>
            <person name="Haas B."/>
            <person name="Abouelleil A."/>
            <person name="Alvarado L."/>
            <person name="Arachchi H.M."/>
            <person name="Berlin A."/>
            <person name="Brown A."/>
            <person name="Chapman S.B."/>
            <person name="Chen Z."/>
            <person name="Dunbar C."/>
            <person name="Freedman E."/>
            <person name="Gearin G."/>
            <person name="Gellesch M."/>
            <person name="Goldberg J."/>
            <person name="Griggs A."/>
            <person name="Gujja S."/>
            <person name="Heilman E."/>
            <person name="Heiman D."/>
            <person name="Howarth C."/>
            <person name="Larson L."/>
            <person name="Lui A."/>
            <person name="MacDonald P.J.P."/>
            <person name="Mehta T."/>
            <person name="Montmayeur A."/>
            <person name="Murphy C."/>
            <person name="Neiman D."/>
            <person name="Pearson M."/>
            <person name="Priest M."/>
            <person name="Roberts A."/>
            <person name="Saif S."/>
            <person name="Shea T."/>
            <person name="Shenoy N."/>
            <person name="Sisk P."/>
            <person name="Stolte C."/>
            <person name="Sykes S."/>
            <person name="White J."/>
            <person name="Yandava C."/>
            <person name="Nusbaum C."/>
            <person name="Birren B."/>
        </authorList>
    </citation>
    <scope>NUCLEOTIDE SEQUENCE [LARGE SCALE GENOMIC DNA]</scope>
    <source>
        <strain evidence="8 9">29_1</strain>
    </source>
</reference>
<evidence type="ECO:0000259" key="7">
    <source>
        <dbReference type="Pfam" id="PF02687"/>
    </source>
</evidence>
<feature type="domain" description="ABC3 transporter permease C-terminal" evidence="7">
    <location>
        <begin position="43"/>
        <end position="161"/>
    </location>
</feature>
<dbReference type="AlphaFoldDB" id="E7GF01"/>
<evidence type="ECO:0000313" key="8">
    <source>
        <dbReference type="EMBL" id="EFW03280.1"/>
    </source>
</evidence>
<sequence>MTLILGVAIFYLFNSIESQTVMLNVSSSTREIIGMMVNILSGVSVLVSFILGFLIVYASRFLMKRRNKEFGIYMTLGMGKRQISSILLCETFFIGIISLAVGLVIGVALSQLMSIFVASMFEADMTRFAFVFSSSAMLKTILYFGVIYIVVMIFNVFFIGKQELIDLLLAHRKNEKVKMKNMWLCSGVFIIGMIMLGYAYYLVTAGITKLDTAEKIFVPIGLGIVSTFLIFWSVSGFVLKIFMAKKKTYYKGLNTFTLRQFSSQMNTTVFSMGMICLMLFVTICVLSTGISLKNATTANLKELSPTDIYVEKTWNLKGNKANGKPYSQKDIADSHLSVSETLVNLDFSIHENLKDVITVNVYATNDLTFGDTLGSYATSVHSQMPYLRLNAAEKIMRLSEYNQVAKRYGKQTYQLQDNEYIVIANFGGMIEIRNEALKRGTQIELLGKMYLPAHKECQDGFLTPSANQSNSGIIVVPDQAINENYKEKNVLIADYKATDEVEKQKIEEKVQSLAQHPYAKGLTQLNASTKISIYEGSVGVGTMVTFIGIYIGVIFLISSAAILALKELSESADNKERYMMLRKIGTDERMLNKALFTQISLFFIAPLILAVIHSIFGIEFCKFFLQSFGEENLLPSIMMTTVFIVIIYGGYMLLTYLTSRQMMKE</sequence>
<dbReference type="PANTHER" id="PTHR46795:SF3">
    <property type="entry name" value="ABC TRANSPORTER PERMEASE"/>
    <property type="match status" value="1"/>
</dbReference>
<dbReference type="EMBL" id="ADKX01000048">
    <property type="protein sequence ID" value="EFW03280.1"/>
    <property type="molecule type" value="Genomic_DNA"/>
</dbReference>
<dbReference type="Proteomes" id="UP000003157">
    <property type="component" value="Unassembled WGS sequence"/>
</dbReference>
<organism evidence="8 9">
    <name type="scientific">Coprobacillus cateniformis</name>
    <dbReference type="NCBI Taxonomy" id="100884"/>
    <lineage>
        <taxon>Bacteria</taxon>
        <taxon>Bacillati</taxon>
        <taxon>Bacillota</taxon>
        <taxon>Erysipelotrichia</taxon>
        <taxon>Erysipelotrichales</taxon>
        <taxon>Coprobacillaceae</taxon>
        <taxon>Coprobacillus</taxon>
    </lineage>
</organism>
<protein>
    <recommendedName>
        <fullName evidence="7">ABC3 transporter permease C-terminal domain-containing protein</fullName>
    </recommendedName>
</protein>
<feature type="transmembrane region" description="Helical" evidence="6">
    <location>
        <begin position="538"/>
        <end position="565"/>
    </location>
</feature>
<dbReference type="InterPro" id="IPR027022">
    <property type="entry name" value="ABC_permease_BceB-typ"/>
</dbReference>
<feature type="transmembrane region" description="Helical" evidence="6">
    <location>
        <begin position="141"/>
        <end position="160"/>
    </location>
</feature>
<gene>
    <name evidence="8" type="ORF">HMPREF9488_03344</name>
</gene>
<dbReference type="Pfam" id="PF02687">
    <property type="entry name" value="FtsX"/>
    <property type="match status" value="1"/>
</dbReference>
<dbReference type="HOGENOM" id="CLU_022800_1_1_9"/>
<keyword evidence="5 6" id="KW-0472">Membrane</keyword>
<evidence type="ECO:0000256" key="4">
    <source>
        <dbReference type="ARBA" id="ARBA00022989"/>
    </source>
</evidence>
<keyword evidence="9" id="KW-1185">Reference proteome</keyword>
<feature type="transmembrane region" description="Helical" evidence="6">
    <location>
        <begin position="269"/>
        <end position="292"/>
    </location>
</feature>
<accession>E7GF01</accession>
<keyword evidence="6" id="KW-0813">Transport</keyword>
<dbReference type="InterPro" id="IPR052536">
    <property type="entry name" value="ABC-4_Integral_Memb_Prot"/>
</dbReference>
<feature type="transmembrane region" description="Helical" evidence="6">
    <location>
        <begin position="216"/>
        <end position="239"/>
    </location>
</feature>
<dbReference type="STRING" id="100884.GCA_000269565_00677"/>
<dbReference type="GO" id="GO:0055085">
    <property type="term" value="P:transmembrane transport"/>
    <property type="evidence" value="ECO:0007669"/>
    <property type="project" value="UniProtKB-UniRule"/>
</dbReference>
<dbReference type="eggNOG" id="COG0577">
    <property type="taxonomic scope" value="Bacteria"/>
</dbReference>
<keyword evidence="2 6" id="KW-1003">Cell membrane</keyword>
<evidence type="ECO:0000256" key="5">
    <source>
        <dbReference type="ARBA" id="ARBA00023136"/>
    </source>
</evidence>
<dbReference type="GO" id="GO:0005886">
    <property type="term" value="C:plasma membrane"/>
    <property type="evidence" value="ECO:0007669"/>
    <property type="project" value="UniProtKB-SubCell"/>
</dbReference>
<feature type="transmembrane region" description="Helical" evidence="6">
    <location>
        <begin position="88"/>
        <end position="121"/>
    </location>
</feature>
<evidence type="ECO:0000256" key="3">
    <source>
        <dbReference type="ARBA" id="ARBA00022692"/>
    </source>
</evidence>
<keyword evidence="3 6" id="KW-0812">Transmembrane</keyword>
<comment type="caution">
    <text evidence="8">The sequence shown here is derived from an EMBL/GenBank/DDBJ whole genome shotgun (WGS) entry which is preliminary data.</text>
</comment>
<name>E7GF01_9FIRM</name>
<feature type="transmembrane region" description="Helical" evidence="6">
    <location>
        <begin position="34"/>
        <end position="58"/>
    </location>
</feature>
<evidence type="ECO:0000313" key="9">
    <source>
        <dbReference type="Proteomes" id="UP000003157"/>
    </source>
</evidence>
<dbReference type="PIRSF" id="PIRSF018968">
    <property type="entry name" value="ABC_permease_BceB"/>
    <property type="match status" value="1"/>
</dbReference>
<feature type="transmembrane region" description="Helical" evidence="6">
    <location>
        <begin position="181"/>
        <end position="201"/>
    </location>
</feature>
<comment type="similarity">
    <text evidence="6">Belongs to the ABC-4 integral membrane protein family.</text>
</comment>